<reference evidence="2 3" key="1">
    <citation type="submission" date="2019-03" db="EMBL/GenBank/DDBJ databases">
        <authorList>
            <person name="Gaulin E."/>
            <person name="Dumas B."/>
        </authorList>
    </citation>
    <scope>NUCLEOTIDE SEQUENCE [LARGE SCALE GENOMIC DNA]</scope>
    <source>
        <strain evidence="2">CBS 568.67</strain>
    </source>
</reference>
<dbReference type="Proteomes" id="UP000332933">
    <property type="component" value="Unassembled WGS sequence"/>
</dbReference>
<accession>A0A485KCH9</accession>
<evidence type="ECO:0000313" key="3">
    <source>
        <dbReference type="Proteomes" id="UP000332933"/>
    </source>
</evidence>
<reference evidence="1" key="2">
    <citation type="submission" date="2019-06" db="EMBL/GenBank/DDBJ databases">
        <title>Genomics analysis of Aphanomyces spp. identifies a new class of oomycete effector associated with host adaptation.</title>
        <authorList>
            <person name="Gaulin E."/>
        </authorList>
    </citation>
    <scope>NUCLEOTIDE SEQUENCE</scope>
    <source>
        <strain evidence="1">CBS 578.67</strain>
    </source>
</reference>
<evidence type="ECO:0000313" key="2">
    <source>
        <dbReference type="EMBL" id="VFT79949.1"/>
    </source>
</evidence>
<keyword evidence="3" id="KW-1185">Reference proteome</keyword>
<evidence type="ECO:0000313" key="1">
    <source>
        <dbReference type="EMBL" id="KAF0716610.1"/>
    </source>
</evidence>
<organism evidence="2 3">
    <name type="scientific">Aphanomyces stellatus</name>
    <dbReference type="NCBI Taxonomy" id="120398"/>
    <lineage>
        <taxon>Eukaryota</taxon>
        <taxon>Sar</taxon>
        <taxon>Stramenopiles</taxon>
        <taxon>Oomycota</taxon>
        <taxon>Saprolegniomycetes</taxon>
        <taxon>Saprolegniales</taxon>
        <taxon>Verrucalvaceae</taxon>
        <taxon>Aphanomyces</taxon>
    </lineage>
</organism>
<gene>
    <name evidence="2" type="primary">Aste57867_2757</name>
    <name evidence="1" type="ORF">As57867_002750</name>
    <name evidence="2" type="ORF">ASTE57867_2757</name>
</gene>
<dbReference type="OrthoDB" id="126401at2759"/>
<protein>
    <submittedName>
        <fullName evidence="2">Aste57867_2757 protein</fullName>
    </submittedName>
</protein>
<proteinExistence type="predicted"/>
<dbReference type="EMBL" id="VJMH01000383">
    <property type="protein sequence ID" value="KAF0716610.1"/>
    <property type="molecule type" value="Genomic_DNA"/>
</dbReference>
<name>A0A485KCH9_9STRA</name>
<sequence length="148" mass="16119">MSSTVSARATPVLDAATLTAFDLCLTSLQVSTEKHRGDKFVMPPTPLGSPIHARCAKRSRVASTSFDEPILEEDVEVDDVQVDAAGSALVILSTHLENELELLQKREWKRTRKSHEQLGFYAITSAFHRALAERNAAQPVAPAGQSAH</sequence>
<dbReference type="AlphaFoldDB" id="A0A485KCH9"/>
<dbReference type="EMBL" id="CAADRA010000383">
    <property type="protein sequence ID" value="VFT79949.1"/>
    <property type="molecule type" value="Genomic_DNA"/>
</dbReference>